<name>A0ABW2V5C0_9BACL</name>
<gene>
    <name evidence="2" type="ORF">ACFQWB_15550</name>
</gene>
<protein>
    <recommendedName>
        <fullName evidence="4">DUF2768 domain-containing protein</fullName>
    </recommendedName>
</protein>
<dbReference type="EMBL" id="JBHTGQ010000041">
    <property type="protein sequence ID" value="MFC7751334.1"/>
    <property type="molecule type" value="Genomic_DNA"/>
</dbReference>
<keyword evidence="1" id="KW-0812">Transmembrane</keyword>
<keyword evidence="3" id="KW-1185">Reference proteome</keyword>
<keyword evidence="1" id="KW-0472">Membrane</keyword>
<evidence type="ECO:0008006" key="4">
    <source>
        <dbReference type="Google" id="ProtNLM"/>
    </source>
</evidence>
<feature type="transmembrane region" description="Helical" evidence="1">
    <location>
        <begin position="35"/>
        <end position="56"/>
    </location>
</feature>
<dbReference type="Proteomes" id="UP001596528">
    <property type="component" value="Unassembled WGS sequence"/>
</dbReference>
<feature type="transmembrane region" description="Helical" evidence="1">
    <location>
        <begin position="6"/>
        <end position="23"/>
    </location>
</feature>
<proteinExistence type="predicted"/>
<evidence type="ECO:0000256" key="1">
    <source>
        <dbReference type="SAM" id="Phobius"/>
    </source>
</evidence>
<comment type="caution">
    <text evidence="2">The sequence shown here is derived from an EMBL/GenBank/DDBJ whole genome shotgun (WGS) entry which is preliminary data.</text>
</comment>
<evidence type="ECO:0000313" key="2">
    <source>
        <dbReference type="EMBL" id="MFC7751334.1"/>
    </source>
</evidence>
<keyword evidence="1" id="KW-1133">Transmembrane helix</keyword>
<accession>A0ABW2V5C0</accession>
<organism evidence="2 3">
    <name type="scientific">Paenibacillus thermoaerophilus</name>
    <dbReference type="NCBI Taxonomy" id="1215385"/>
    <lineage>
        <taxon>Bacteria</taxon>
        <taxon>Bacillati</taxon>
        <taxon>Bacillota</taxon>
        <taxon>Bacilli</taxon>
        <taxon>Bacillales</taxon>
        <taxon>Paenibacillaceae</taxon>
        <taxon>Paenibacillus</taxon>
    </lineage>
</organism>
<dbReference type="RefSeq" id="WP_170209420.1">
    <property type="nucleotide sequence ID" value="NZ_JBHTGQ010000041.1"/>
</dbReference>
<sequence length="58" mass="6211">MAHSSLIAICILCALAFAGVVLLKREEIPQRLRRFLALAAVAAVSGSFAIMIVWLLTA</sequence>
<reference evidence="3" key="1">
    <citation type="journal article" date="2019" name="Int. J. Syst. Evol. Microbiol.">
        <title>The Global Catalogue of Microorganisms (GCM) 10K type strain sequencing project: providing services to taxonomists for standard genome sequencing and annotation.</title>
        <authorList>
            <consortium name="The Broad Institute Genomics Platform"/>
            <consortium name="The Broad Institute Genome Sequencing Center for Infectious Disease"/>
            <person name="Wu L."/>
            <person name="Ma J."/>
        </authorList>
    </citation>
    <scope>NUCLEOTIDE SEQUENCE [LARGE SCALE GENOMIC DNA]</scope>
    <source>
        <strain evidence="3">JCM 18657</strain>
    </source>
</reference>
<evidence type="ECO:0000313" key="3">
    <source>
        <dbReference type="Proteomes" id="UP001596528"/>
    </source>
</evidence>